<keyword evidence="4" id="KW-0175">Coiled coil</keyword>
<dbReference type="GO" id="GO:0005634">
    <property type="term" value="C:nucleus"/>
    <property type="evidence" value="ECO:0007669"/>
    <property type="project" value="TreeGrafter"/>
</dbReference>
<keyword evidence="3" id="KW-0862">Zinc</keyword>
<sequence>MMCEMKRVLKRYDSPDKRWKETMFVNCMQRLKDRRRHRFDAHRRVDETDVAEVMMEEVKVLARESEESGTSNVMETVDMDELEFEILNAIEAEEFQDLEHIVNEEIQELEVEADQREEIELDLQGLELSELEQKQIFVLCPVCLKDSLRETGGGLMCSCGTLLAPSKTDGPNISAAKWELEQVYAEHASNLCAGKMVCTRLDAEAGGHMLRFTCEECPLNAIVPDSKDPNTRSKYLLTAIR</sequence>
<dbReference type="Proteomes" id="UP001157974">
    <property type="component" value="Unassembled WGS sequence"/>
</dbReference>
<proteinExistence type="predicted"/>
<dbReference type="AlphaFoldDB" id="A0AAV8UF11"/>
<feature type="domain" description="RPA-interacting protein C-terminal" evidence="5">
    <location>
        <begin position="139"/>
        <end position="218"/>
    </location>
</feature>
<gene>
    <name evidence="6" type="ORF">NDN08_004914</name>
</gene>
<accession>A0AAV8UF11</accession>
<dbReference type="PANTHER" id="PTHR31742:SF1">
    <property type="entry name" value="RPA-INTERACTING PROTEIN"/>
    <property type="match status" value="1"/>
</dbReference>
<evidence type="ECO:0000256" key="1">
    <source>
        <dbReference type="ARBA" id="ARBA00022723"/>
    </source>
</evidence>
<protein>
    <recommendedName>
        <fullName evidence="5">RPA-interacting protein C-terminal domain-containing protein</fullName>
    </recommendedName>
</protein>
<reference evidence="6 7" key="1">
    <citation type="journal article" date="2023" name="Nat. Commun.">
        <title>Origin of minicircular mitochondrial genomes in red algae.</title>
        <authorList>
            <person name="Lee Y."/>
            <person name="Cho C.H."/>
            <person name="Lee Y.M."/>
            <person name="Park S.I."/>
            <person name="Yang J.H."/>
            <person name="West J.A."/>
            <person name="Bhattacharya D."/>
            <person name="Yoon H.S."/>
        </authorList>
    </citation>
    <scope>NUCLEOTIDE SEQUENCE [LARGE SCALE GENOMIC DNA]</scope>
    <source>
        <strain evidence="6 7">CCMP1338</strain>
        <tissue evidence="6">Whole cell</tissue>
    </source>
</reference>
<feature type="coiled-coil region" evidence="4">
    <location>
        <begin position="92"/>
        <end position="122"/>
    </location>
</feature>
<evidence type="ECO:0000313" key="6">
    <source>
        <dbReference type="EMBL" id="KAJ8901053.1"/>
    </source>
</evidence>
<keyword evidence="7" id="KW-1185">Reference proteome</keyword>
<organism evidence="6 7">
    <name type="scientific">Rhodosorus marinus</name>
    <dbReference type="NCBI Taxonomy" id="101924"/>
    <lineage>
        <taxon>Eukaryota</taxon>
        <taxon>Rhodophyta</taxon>
        <taxon>Stylonematophyceae</taxon>
        <taxon>Stylonematales</taxon>
        <taxon>Stylonemataceae</taxon>
        <taxon>Rhodosorus</taxon>
    </lineage>
</organism>
<evidence type="ECO:0000259" key="5">
    <source>
        <dbReference type="Pfam" id="PF14768"/>
    </source>
</evidence>
<dbReference type="Pfam" id="PF14768">
    <property type="entry name" value="RPA_interact_C"/>
    <property type="match status" value="1"/>
</dbReference>
<evidence type="ECO:0000256" key="2">
    <source>
        <dbReference type="ARBA" id="ARBA00022771"/>
    </source>
</evidence>
<evidence type="ECO:0000256" key="3">
    <source>
        <dbReference type="ARBA" id="ARBA00022833"/>
    </source>
</evidence>
<dbReference type="InterPro" id="IPR028159">
    <property type="entry name" value="RPA_interact_C_dom"/>
</dbReference>
<dbReference type="InterPro" id="IPR028156">
    <property type="entry name" value="RIP"/>
</dbReference>
<name>A0AAV8UF11_9RHOD</name>
<dbReference type="PANTHER" id="PTHR31742">
    <property type="entry name" value="RPA-INTERACTING PROTEIN RPAIN"/>
    <property type="match status" value="1"/>
</dbReference>
<dbReference type="EMBL" id="JAMWBK010000012">
    <property type="protein sequence ID" value="KAJ8901053.1"/>
    <property type="molecule type" value="Genomic_DNA"/>
</dbReference>
<evidence type="ECO:0000256" key="4">
    <source>
        <dbReference type="SAM" id="Coils"/>
    </source>
</evidence>
<evidence type="ECO:0000313" key="7">
    <source>
        <dbReference type="Proteomes" id="UP001157974"/>
    </source>
</evidence>
<keyword evidence="1" id="KW-0479">Metal-binding</keyword>
<dbReference type="GO" id="GO:0008270">
    <property type="term" value="F:zinc ion binding"/>
    <property type="evidence" value="ECO:0007669"/>
    <property type="project" value="UniProtKB-KW"/>
</dbReference>
<keyword evidence="2" id="KW-0863">Zinc-finger</keyword>
<comment type="caution">
    <text evidence="6">The sequence shown here is derived from an EMBL/GenBank/DDBJ whole genome shotgun (WGS) entry which is preliminary data.</text>
</comment>
<dbReference type="GO" id="GO:0006606">
    <property type="term" value="P:protein import into nucleus"/>
    <property type="evidence" value="ECO:0007669"/>
    <property type="project" value="TreeGrafter"/>
</dbReference>